<protein>
    <submittedName>
        <fullName evidence="1">Uncharacterized protein</fullName>
    </submittedName>
</protein>
<dbReference type="RefSeq" id="WP_069623434.1">
    <property type="nucleotide sequence ID" value="NZ_LPWD01000120.1"/>
</dbReference>
<dbReference type="EMBL" id="LPWD01000120">
    <property type="protein sequence ID" value="ODS03364.1"/>
    <property type="molecule type" value="Genomic_DNA"/>
</dbReference>
<evidence type="ECO:0000313" key="2">
    <source>
        <dbReference type="Proteomes" id="UP000095042"/>
    </source>
</evidence>
<dbReference type="AlphaFoldDB" id="A0A1E3WC24"/>
<accession>A0A1E3WC24</accession>
<proteinExistence type="predicted"/>
<dbReference type="Proteomes" id="UP000095042">
    <property type="component" value="Unassembled WGS sequence"/>
</dbReference>
<gene>
    <name evidence="1" type="ORF">AUC71_10035</name>
</gene>
<comment type="caution">
    <text evidence="1">The sequence shown here is derived from an EMBL/GenBank/DDBJ whole genome shotgun (WGS) entry which is preliminary data.</text>
</comment>
<sequence length="101" mass="12148">MLLWRCRWRYLAAYREPDGSIRLTDREREEGRTRYRDYRIKPDGSYALIVDRLGDFDPRTRPWWPVAEESDERRGPSPFSSPRGASLAWCWWSVRTTPRAI</sequence>
<name>A0A1E3WC24_9HYPH</name>
<reference evidence="1 2" key="1">
    <citation type="journal article" date="2016" name="Environ. Microbiol.">
        <title>New Methyloceanibacter diversity from North Sea sediments includes methanotroph containing solely the soluble methane monooxygenase.</title>
        <authorList>
            <person name="Vekeman B."/>
            <person name="Kerckhof F.M."/>
            <person name="Cremers G."/>
            <person name="de Vos P."/>
            <person name="Vandamme P."/>
            <person name="Boon N."/>
            <person name="Op den Camp H.J."/>
            <person name="Heylen K."/>
        </authorList>
    </citation>
    <scope>NUCLEOTIDE SEQUENCE [LARGE SCALE GENOMIC DNA]</scope>
    <source>
        <strain evidence="1 2">R-67177</strain>
    </source>
</reference>
<keyword evidence="2" id="KW-1185">Reference proteome</keyword>
<evidence type="ECO:0000313" key="1">
    <source>
        <dbReference type="EMBL" id="ODS03364.1"/>
    </source>
</evidence>
<organism evidence="1 2">
    <name type="scientific">Methyloceanibacter marginalis</name>
    <dbReference type="NCBI Taxonomy" id="1774971"/>
    <lineage>
        <taxon>Bacteria</taxon>
        <taxon>Pseudomonadati</taxon>
        <taxon>Pseudomonadota</taxon>
        <taxon>Alphaproteobacteria</taxon>
        <taxon>Hyphomicrobiales</taxon>
        <taxon>Hyphomicrobiaceae</taxon>
        <taxon>Methyloceanibacter</taxon>
    </lineage>
</organism>